<evidence type="ECO:0000313" key="1">
    <source>
        <dbReference type="EMBL" id="CAJ2636428.1"/>
    </source>
</evidence>
<sequence length="111" mass="12887">MLIVIRNDGWNQWTMTVCFYFTVIIIFESFAKIIFFLQGLLDCFINLLCTYLIQFAIYLAEVWEDELHNSPQINNLYNNSGVAEVCHGEVVDSFVGLFCSMSMQVPDQQVR</sequence>
<accession>A0ACB0IXZ2</accession>
<evidence type="ECO:0000313" key="2">
    <source>
        <dbReference type="Proteomes" id="UP001177021"/>
    </source>
</evidence>
<protein>
    <submittedName>
        <fullName evidence="1">Uncharacterized protein</fullName>
    </submittedName>
</protein>
<name>A0ACB0IXZ2_TRIPR</name>
<organism evidence="1 2">
    <name type="scientific">Trifolium pratense</name>
    <name type="common">Red clover</name>
    <dbReference type="NCBI Taxonomy" id="57577"/>
    <lineage>
        <taxon>Eukaryota</taxon>
        <taxon>Viridiplantae</taxon>
        <taxon>Streptophyta</taxon>
        <taxon>Embryophyta</taxon>
        <taxon>Tracheophyta</taxon>
        <taxon>Spermatophyta</taxon>
        <taxon>Magnoliopsida</taxon>
        <taxon>eudicotyledons</taxon>
        <taxon>Gunneridae</taxon>
        <taxon>Pentapetalae</taxon>
        <taxon>rosids</taxon>
        <taxon>fabids</taxon>
        <taxon>Fabales</taxon>
        <taxon>Fabaceae</taxon>
        <taxon>Papilionoideae</taxon>
        <taxon>50 kb inversion clade</taxon>
        <taxon>NPAAA clade</taxon>
        <taxon>Hologalegina</taxon>
        <taxon>IRL clade</taxon>
        <taxon>Trifolieae</taxon>
        <taxon>Trifolium</taxon>
    </lineage>
</organism>
<keyword evidence="2" id="KW-1185">Reference proteome</keyword>
<comment type="caution">
    <text evidence="1">The sequence shown here is derived from an EMBL/GenBank/DDBJ whole genome shotgun (WGS) entry which is preliminary data.</text>
</comment>
<dbReference type="Proteomes" id="UP001177021">
    <property type="component" value="Unassembled WGS sequence"/>
</dbReference>
<dbReference type="EMBL" id="CASHSV030000002">
    <property type="protein sequence ID" value="CAJ2636428.1"/>
    <property type="molecule type" value="Genomic_DNA"/>
</dbReference>
<proteinExistence type="predicted"/>
<reference evidence="1" key="1">
    <citation type="submission" date="2023-10" db="EMBL/GenBank/DDBJ databases">
        <authorList>
            <person name="Rodriguez Cubillos JULIANA M."/>
            <person name="De Vega J."/>
        </authorList>
    </citation>
    <scope>NUCLEOTIDE SEQUENCE</scope>
</reference>
<gene>
    <name evidence="1" type="ORF">MILVUS5_LOCUS6929</name>
</gene>